<dbReference type="InterPro" id="IPR016181">
    <property type="entry name" value="Acyl_CoA_acyltransferase"/>
</dbReference>
<gene>
    <name evidence="4" type="primary">ypeA_1</name>
    <name evidence="4" type="ORF">GALL_60080</name>
</gene>
<dbReference type="Gene3D" id="3.40.630.30">
    <property type="match status" value="1"/>
</dbReference>
<dbReference type="GO" id="GO:0016747">
    <property type="term" value="F:acyltransferase activity, transferring groups other than amino-acyl groups"/>
    <property type="evidence" value="ECO:0007669"/>
    <property type="project" value="InterPro"/>
</dbReference>
<evidence type="ECO:0000313" key="4">
    <source>
        <dbReference type="EMBL" id="OIR12309.1"/>
    </source>
</evidence>
<organism evidence="4">
    <name type="scientific">mine drainage metagenome</name>
    <dbReference type="NCBI Taxonomy" id="410659"/>
    <lineage>
        <taxon>unclassified sequences</taxon>
        <taxon>metagenomes</taxon>
        <taxon>ecological metagenomes</taxon>
    </lineage>
</organism>
<accession>A0A1J5T7L5</accession>
<sequence length="150" mass="16949">MRLPTYLHPIHESDHSKLIKLWAAAGCIEVRQTETPEMLAKFLKRNPGCNYAAYAGTRLIGALLAGHDGWRGYLYHMAIKPDYRGRGLGTQLVNAAVGGIRQDGVAIIHCLVKRDNQIAQQFWDACGFESRNELLDYTLRLRPQKLMVQD</sequence>
<dbReference type="EMBL" id="MLJW01000017">
    <property type="protein sequence ID" value="OIR12309.1"/>
    <property type="molecule type" value="Genomic_DNA"/>
</dbReference>
<protein>
    <submittedName>
        <fullName evidence="4">Acetyltransferase YpeA</fullName>
        <ecNumber evidence="4">2.3.1.-</ecNumber>
    </submittedName>
</protein>
<name>A0A1J5T7L5_9ZZZZ</name>
<feature type="domain" description="N-acetyltransferase" evidence="3">
    <location>
        <begin position="5"/>
        <end position="150"/>
    </location>
</feature>
<evidence type="ECO:0000259" key="3">
    <source>
        <dbReference type="PROSITE" id="PS51186"/>
    </source>
</evidence>
<dbReference type="AlphaFoldDB" id="A0A1J5T7L5"/>
<reference evidence="4" key="1">
    <citation type="submission" date="2016-10" db="EMBL/GenBank/DDBJ databases">
        <title>Sequence of Gallionella enrichment culture.</title>
        <authorList>
            <person name="Poehlein A."/>
            <person name="Muehling M."/>
            <person name="Daniel R."/>
        </authorList>
    </citation>
    <scope>NUCLEOTIDE SEQUENCE</scope>
</reference>
<dbReference type="InterPro" id="IPR000182">
    <property type="entry name" value="GNAT_dom"/>
</dbReference>
<evidence type="ECO:0000256" key="1">
    <source>
        <dbReference type="ARBA" id="ARBA00022679"/>
    </source>
</evidence>
<evidence type="ECO:0000256" key="2">
    <source>
        <dbReference type="ARBA" id="ARBA00023315"/>
    </source>
</evidence>
<dbReference type="CDD" id="cd04301">
    <property type="entry name" value="NAT_SF"/>
    <property type="match status" value="1"/>
</dbReference>
<comment type="caution">
    <text evidence="4">The sequence shown here is derived from an EMBL/GenBank/DDBJ whole genome shotgun (WGS) entry which is preliminary data.</text>
</comment>
<dbReference type="SUPFAM" id="SSF55729">
    <property type="entry name" value="Acyl-CoA N-acyltransferases (Nat)"/>
    <property type="match status" value="1"/>
</dbReference>
<dbReference type="PANTHER" id="PTHR43877">
    <property type="entry name" value="AMINOALKYLPHOSPHONATE N-ACETYLTRANSFERASE-RELATED-RELATED"/>
    <property type="match status" value="1"/>
</dbReference>
<keyword evidence="1 4" id="KW-0808">Transferase</keyword>
<dbReference type="InterPro" id="IPR050832">
    <property type="entry name" value="Bact_Acetyltransf"/>
</dbReference>
<proteinExistence type="predicted"/>
<dbReference type="Pfam" id="PF00583">
    <property type="entry name" value="Acetyltransf_1"/>
    <property type="match status" value="1"/>
</dbReference>
<dbReference type="EC" id="2.3.1.-" evidence="4"/>
<keyword evidence="2 4" id="KW-0012">Acyltransferase</keyword>
<dbReference type="PROSITE" id="PS51186">
    <property type="entry name" value="GNAT"/>
    <property type="match status" value="1"/>
</dbReference>